<dbReference type="InterPro" id="IPR036259">
    <property type="entry name" value="MFS_trans_sf"/>
</dbReference>
<dbReference type="InterPro" id="IPR011701">
    <property type="entry name" value="MFS"/>
</dbReference>
<dbReference type="Pfam" id="PF07690">
    <property type="entry name" value="MFS_1"/>
    <property type="match status" value="1"/>
</dbReference>
<feature type="domain" description="Major facilitator superfamily (MFS) profile" evidence="8">
    <location>
        <begin position="1"/>
        <end position="198"/>
    </location>
</feature>
<dbReference type="PANTHER" id="PTHR23513">
    <property type="entry name" value="INTEGRAL MEMBRANE EFFLUX PROTEIN-RELATED"/>
    <property type="match status" value="1"/>
</dbReference>
<dbReference type="PANTHER" id="PTHR23513:SF6">
    <property type="entry name" value="MAJOR FACILITATOR SUPERFAMILY ASSOCIATED DOMAIN-CONTAINING PROTEIN"/>
    <property type="match status" value="1"/>
</dbReference>
<dbReference type="Gene3D" id="1.20.1250.20">
    <property type="entry name" value="MFS general substrate transporter like domains"/>
    <property type="match status" value="1"/>
</dbReference>
<dbReference type="GO" id="GO:0005886">
    <property type="term" value="C:plasma membrane"/>
    <property type="evidence" value="ECO:0007669"/>
    <property type="project" value="UniProtKB-SubCell"/>
</dbReference>
<feature type="transmembrane region" description="Helical" evidence="7">
    <location>
        <begin position="230"/>
        <end position="248"/>
    </location>
</feature>
<keyword evidence="6 7" id="KW-0472">Membrane</keyword>
<dbReference type="OrthoDB" id="9775268at2"/>
<feature type="transmembrane region" description="Helical" evidence="7">
    <location>
        <begin position="144"/>
        <end position="169"/>
    </location>
</feature>
<dbReference type="PROSITE" id="PS50850">
    <property type="entry name" value="MFS"/>
    <property type="match status" value="2"/>
</dbReference>
<sequence length="418" mass="46047">MEQIFLNNKQEWKKNIILFLTSQTISLFGSSLVQYAIMWYITLETQSGIMMTISIICGFLPTFFLSPFAGVWADRYNRKTLIILADSMIAISTLILALLFFAGYKMMWLLFVMSAIRALGAAVQMPAVGAFIPQLVPGDKLIKVNGINGSIQSAVMLVSPMLSGALLTITTIEAIFFIDVVTAALGVSVLLFFLHVPAHRKAQAKEPVSYFADLREGLRYIEQHAFLKRFFVFCALFMVMAAPAAFLTPLQVARTFGDDVWRLTAIEMTFSIGMMIGGILMATWGGFKNRIHSMALGTLLFGACTVALGVIPIFWLYLVFMAFVGVAMPIFNTPATVMLQEKVESDFLGRVFGVLSMISSTMMPLGMLIFGPLADIMNIEVLLIGTGVIMFIESFFLFGSKVLLEAGKPAVKSIEPLD</sequence>
<keyword evidence="3" id="KW-1003">Cell membrane</keyword>
<keyword evidence="5 7" id="KW-1133">Transmembrane helix</keyword>
<feature type="transmembrane region" description="Helical" evidence="7">
    <location>
        <begin position="175"/>
        <end position="196"/>
    </location>
</feature>
<dbReference type="KEGG" id="ddh:Desde_1007"/>
<organism evidence="9 10">
    <name type="scientific">Desulfitobacterium dehalogenans (strain ATCC 51507 / DSM 9161 / JW/IU-DC1)</name>
    <dbReference type="NCBI Taxonomy" id="756499"/>
    <lineage>
        <taxon>Bacteria</taxon>
        <taxon>Bacillati</taxon>
        <taxon>Bacillota</taxon>
        <taxon>Clostridia</taxon>
        <taxon>Eubacteriales</taxon>
        <taxon>Desulfitobacteriaceae</taxon>
        <taxon>Desulfitobacterium</taxon>
    </lineage>
</organism>
<dbReference type="eggNOG" id="COG2814">
    <property type="taxonomic scope" value="Bacteria"/>
</dbReference>
<evidence type="ECO:0000256" key="7">
    <source>
        <dbReference type="SAM" id="Phobius"/>
    </source>
</evidence>
<feature type="transmembrane region" description="Helical" evidence="7">
    <location>
        <begin position="16"/>
        <end position="41"/>
    </location>
</feature>
<evidence type="ECO:0000256" key="2">
    <source>
        <dbReference type="ARBA" id="ARBA00022448"/>
    </source>
</evidence>
<evidence type="ECO:0000313" key="10">
    <source>
        <dbReference type="Proteomes" id="UP000006053"/>
    </source>
</evidence>
<evidence type="ECO:0000256" key="4">
    <source>
        <dbReference type="ARBA" id="ARBA00022692"/>
    </source>
</evidence>
<feature type="transmembrane region" description="Helical" evidence="7">
    <location>
        <begin position="381"/>
        <end position="399"/>
    </location>
</feature>
<protein>
    <submittedName>
        <fullName evidence="9">Arabinose efflux permease family protein</fullName>
    </submittedName>
</protein>
<evidence type="ECO:0000256" key="6">
    <source>
        <dbReference type="ARBA" id="ARBA00023136"/>
    </source>
</evidence>
<reference evidence="10" key="1">
    <citation type="submission" date="2012-06" db="EMBL/GenBank/DDBJ databases">
        <title>Complete sequence of Desulfitobacterium dehalogenans ATCC 51507.</title>
        <authorList>
            <person name="Lucas S."/>
            <person name="Han J."/>
            <person name="Lapidus A."/>
            <person name="Cheng J.-F."/>
            <person name="Goodwin L."/>
            <person name="Pitluck S."/>
            <person name="Peters L."/>
            <person name="Ovchinnikova G."/>
            <person name="Teshima H."/>
            <person name="Detter J.C."/>
            <person name="Han C."/>
            <person name="Tapia R."/>
            <person name="Land M."/>
            <person name="Hauser L."/>
            <person name="Kyrpides N."/>
            <person name="Ivanova N."/>
            <person name="Pagani I."/>
            <person name="Kruse T."/>
            <person name="de Vos W.M."/>
            <person name="Smidt H."/>
            <person name="Woyke T."/>
        </authorList>
    </citation>
    <scope>NUCLEOTIDE SEQUENCE [LARGE SCALE GENOMIC DNA]</scope>
    <source>
        <strain evidence="10">ATCC 51507 / DSM 9161 / JW/IU-DC1</strain>
    </source>
</reference>
<feature type="transmembrane region" description="Helical" evidence="7">
    <location>
        <begin position="351"/>
        <end position="374"/>
    </location>
</feature>
<keyword evidence="2" id="KW-0813">Transport</keyword>
<dbReference type="STRING" id="756499.Desde_1007"/>
<dbReference type="RefSeq" id="WP_014792932.1">
    <property type="nucleotide sequence ID" value="NC_018017.1"/>
</dbReference>
<feature type="domain" description="Major facilitator superfamily (MFS) profile" evidence="8">
    <location>
        <begin position="221"/>
        <end position="418"/>
    </location>
</feature>
<accession>I4A656</accession>
<dbReference type="SUPFAM" id="SSF103473">
    <property type="entry name" value="MFS general substrate transporter"/>
    <property type="match status" value="1"/>
</dbReference>
<dbReference type="CDD" id="cd06173">
    <property type="entry name" value="MFS_MefA_like"/>
    <property type="match status" value="1"/>
</dbReference>
<evidence type="ECO:0000256" key="5">
    <source>
        <dbReference type="ARBA" id="ARBA00022989"/>
    </source>
</evidence>
<evidence type="ECO:0000313" key="9">
    <source>
        <dbReference type="EMBL" id="AFL99440.1"/>
    </source>
</evidence>
<evidence type="ECO:0000259" key="8">
    <source>
        <dbReference type="PROSITE" id="PS50850"/>
    </source>
</evidence>
<dbReference type="HOGENOM" id="CLU_034180_16_0_9"/>
<feature type="transmembrane region" description="Helical" evidence="7">
    <location>
        <begin position="81"/>
        <end position="102"/>
    </location>
</feature>
<dbReference type="GO" id="GO:0022857">
    <property type="term" value="F:transmembrane transporter activity"/>
    <property type="evidence" value="ECO:0007669"/>
    <property type="project" value="InterPro"/>
</dbReference>
<proteinExistence type="predicted"/>
<dbReference type="InterPro" id="IPR020846">
    <property type="entry name" value="MFS_dom"/>
</dbReference>
<evidence type="ECO:0000256" key="1">
    <source>
        <dbReference type="ARBA" id="ARBA00004651"/>
    </source>
</evidence>
<keyword evidence="4 7" id="KW-0812">Transmembrane</keyword>
<keyword evidence="10" id="KW-1185">Reference proteome</keyword>
<dbReference type="AlphaFoldDB" id="I4A656"/>
<name>I4A656_DESDJ</name>
<reference evidence="9 10" key="2">
    <citation type="journal article" date="2015" name="J. Bacteriol.">
        <title>Genomic, proteomic, and biochemical analysis of the organohalide respiratory pathway in Desulfitobacterium dehalogenans.</title>
        <authorList>
            <person name="Kruse T."/>
            <person name="van de Pas B.A."/>
            <person name="Atteia A."/>
            <person name="Krab K."/>
            <person name="Hagen W.R."/>
            <person name="Goodwin L."/>
            <person name="Chain P."/>
            <person name="Boeren S."/>
            <person name="Maphosa F."/>
            <person name="Schraa G."/>
            <person name="de Vos W.M."/>
            <person name="van der Oost J."/>
            <person name="Smidt H."/>
            <person name="Stams A.J."/>
        </authorList>
    </citation>
    <scope>NUCLEOTIDE SEQUENCE [LARGE SCALE GENOMIC DNA]</scope>
    <source>
        <strain evidence="10">ATCC 51507 / DSM 9161 / JW/IU-DC1</strain>
    </source>
</reference>
<dbReference type="Proteomes" id="UP000006053">
    <property type="component" value="Chromosome"/>
</dbReference>
<feature type="transmembrane region" description="Helical" evidence="7">
    <location>
        <begin position="108"/>
        <end position="132"/>
    </location>
</feature>
<comment type="subcellular location">
    <subcellularLocation>
        <location evidence="1">Cell membrane</location>
        <topology evidence="1">Multi-pass membrane protein</topology>
    </subcellularLocation>
</comment>
<evidence type="ECO:0000256" key="3">
    <source>
        <dbReference type="ARBA" id="ARBA00022475"/>
    </source>
</evidence>
<dbReference type="EMBL" id="CP003348">
    <property type="protein sequence ID" value="AFL99440.1"/>
    <property type="molecule type" value="Genomic_DNA"/>
</dbReference>
<feature type="transmembrane region" description="Helical" evidence="7">
    <location>
        <begin position="268"/>
        <end position="287"/>
    </location>
</feature>
<gene>
    <name evidence="9" type="ordered locus">Desde_1007</name>
</gene>
<feature type="transmembrane region" description="Helical" evidence="7">
    <location>
        <begin position="47"/>
        <end position="69"/>
    </location>
</feature>
<feature type="transmembrane region" description="Helical" evidence="7">
    <location>
        <begin position="299"/>
        <end position="331"/>
    </location>
</feature>